<protein>
    <submittedName>
        <fullName evidence="7">Efflux RND transporter periplasmic adaptor subunit</fullName>
    </submittedName>
</protein>
<feature type="domain" description="YbhG-like alpha-helical hairpin" evidence="5">
    <location>
        <begin position="104"/>
        <end position="233"/>
    </location>
</feature>
<gene>
    <name evidence="7" type="ORF">KME07_03370</name>
</gene>
<evidence type="ECO:0000256" key="4">
    <source>
        <dbReference type="SAM" id="Coils"/>
    </source>
</evidence>
<dbReference type="Gene3D" id="1.10.287.470">
    <property type="entry name" value="Helix hairpin bin"/>
    <property type="match status" value="2"/>
</dbReference>
<evidence type="ECO:0000259" key="6">
    <source>
        <dbReference type="Pfam" id="PF25954"/>
    </source>
</evidence>
<name>A0A951P8T5_9CYAN</name>
<comment type="subcellular location">
    <subcellularLocation>
        <location evidence="1">Cell envelope</location>
    </subcellularLocation>
</comment>
<keyword evidence="3 4" id="KW-0175">Coiled coil</keyword>
<dbReference type="Gene3D" id="2.40.30.170">
    <property type="match status" value="1"/>
</dbReference>
<evidence type="ECO:0000313" key="8">
    <source>
        <dbReference type="Proteomes" id="UP000707356"/>
    </source>
</evidence>
<feature type="coiled-coil region" evidence="4">
    <location>
        <begin position="139"/>
        <end position="166"/>
    </location>
</feature>
<sequence>MQKTMRTAPSNFFTARRWIQGLLLLSLTGGTLLTIQQSIRNPVTQDGAETVQVKRQTLPIVVTANGSVEPERSINVSPKTSGLLKRLLVREGDQVKAGQIIAEMDDSNLRGQLAQMTGNLASASANLQKLRAGNRPEEIAEAQAKLDEANAVLKEAELTLEQDKALYADGALSRRDLAGSESRRATAKAQVAQAREGLTIQTTGPRIEDIQAAEAAEAAAQGAVDQIQSQLDDMVIRAPFSGTVVRKYADPGAFVAPTTAASAENSATSSSILALGTKNRIVANVPETSIGRLRVGQTALIQADAFPGRTFTGTVAEIAPQSTVQQNVTSFEVKVSLVDPEELLRSGMNVSVDFQVGKLEDAVMVPTVAIVRQENQTGVYIQSDDDQTEFQPIQTGLTMGNQTEAYSGLQGDERVLIGLPKSAKSFAFPPFDSRP</sequence>
<dbReference type="GO" id="GO:0022857">
    <property type="term" value="F:transmembrane transporter activity"/>
    <property type="evidence" value="ECO:0007669"/>
    <property type="project" value="InterPro"/>
</dbReference>
<dbReference type="Proteomes" id="UP000707356">
    <property type="component" value="Unassembled WGS sequence"/>
</dbReference>
<dbReference type="InterPro" id="IPR059052">
    <property type="entry name" value="HH_YbhG-like"/>
</dbReference>
<accession>A0A951P8T5</accession>
<dbReference type="SUPFAM" id="SSF111369">
    <property type="entry name" value="HlyD-like secretion proteins"/>
    <property type="match status" value="2"/>
</dbReference>
<reference evidence="7" key="1">
    <citation type="submission" date="2021-05" db="EMBL/GenBank/DDBJ databases">
        <authorList>
            <person name="Pietrasiak N."/>
            <person name="Ward R."/>
            <person name="Stajich J.E."/>
            <person name="Kurbessoian T."/>
        </authorList>
    </citation>
    <scope>NUCLEOTIDE SEQUENCE</scope>
    <source>
        <strain evidence="7">GSE-TBD4-15B</strain>
    </source>
</reference>
<organism evidence="7 8">
    <name type="scientific">Pegethrix bostrychoides GSE-TBD4-15B</name>
    <dbReference type="NCBI Taxonomy" id="2839662"/>
    <lineage>
        <taxon>Bacteria</taxon>
        <taxon>Bacillati</taxon>
        <taxon>Cyanobacteriota</taxon>
        <taxon>Cyanophyceae</taxon>
        <taxon>Oculatellales</taxon>
        <taxon>Oculatellaceae</taxon>
        <taxon>Pegethrix</taxon>
    </lineage>
</organism>
<proteinExistence type="inferred from homology"/>
<dbReference type="Gene3D" id="2.40.50.100">
    <property type="match status" value="1"/>
</dbReference>
<evidence type="ECO:0000256" key="2">
    <source>
        <dbReference type="ARBA" id="ARBA00009477"/>
    </source>
</evidence>
<dbReference type="Pfam" id="PF25881">
    <property type="entry name" value="HH_YBHG"/>
    <property type="match status" value="1"/>
</dbReference>
<evidence type="ECO:0000259" key="5">
    <source>
        <dbReference type="Pfam" id="PF25881"/>
    </source>
</evidence>
<dbReference type="AlphaFoldDB" id="A0A951P8T5"/>
<evidence type="ECO:0000313" key="7">
    <source>
        <dbReference type="EMBL" id="MBW4464465.1"/>
    </source>
</evidence>
<dbReference type="InterPro" id="IPR050465">
    <property type="entry name" value="UPF0194_transport"/>
</dbReference>
<reference evidence="7" key="2">
    <citation type="journal article" date="2022" name="Microbiol. Resour. Announc.">
        <title>Metagenome Sequencing to Explore Phylogenomics of Terrestrial Cyanobacteria.</title>
        <authorList>
            <person name="Ward R.D."/>
            <person name="Stajich J.E."/>
            <person name="Johansen J.R."/>
            <person name="Huntemann M."/>
            <person name="Clum A."/>
            <person name="Foster B."/>
            <person name="Foster B."/>
            <person name="Roux S."/>
            <person name="Palaniappan K."/>
            <person name="Varghese N."/>
            <person name="Mukherjee S."/>
            <person name="Reddy T.B.K."/>
            <person name="Daum C."/>
            <person name="Copeland A."/>
            <person name="Chen I.A."/>
            <person name="Ivanova N.N."/>
            <person name="Kyrpides N.C."/>
            <person name="Shapiro N."/>
            <person name="Eloe-Fadrosh E.A."/>
            <person name="Pietrasiak N."/>
        </authorList>
    </citation>
    <scope>NUCLEOTIDE SEQUENCE</scope>
    <source>
        <strain evidence="7">GSE-TBD4-15B</strain>
    </source>
</reference>
<dbReference type="InterPro" id="IPR006143">
    <property type="entry name" value="RND_pump_MFP"/>
</dbReference>
<comment type="caution">
    <text evidence="7">The sequence shown here is derived from an EMBL/GenBank/DDBJ whole genome shotgun (WGS) entry which is preliminary data.</text>
</comment>
<dbReference type="InterPro" id="IPR058792">
    <property type="entry name" value="Beta-barrel_RND_2"/>
</dbReference>
<dbReference type="Gene3D" id="2.40.420.20">
    <property type="match status" value="1"/>
</dbReference>
<feature type="domain" description="CusB-like beta-barrel" evidence="6">
    <location>
        <begin position="281"/>
        <end position="355"/>
    </location>
</feature>
<evidence type="ECO:0000256" key="3">
    <source>
        <dbReference type="ARBA" id="ARBA00023054"/>
    </source>
</evidence>
<comment type="similarity">
    <text evidence="2">Belongs to the membrane fusion protein (MFP) (TC 8.A.1) family.</text>
</comment>
<dbReference type="NCBIfam" id="TIGR01730">
    <property type="entry name" value="RND_mfp"/>
    <property type="match status" value="1"/>
</dbReference>
<dbReference type="Pfam" id="PF25954">
    <property type="entry name" value="Beta-barrel_RND_2"/>
    <property type="match status" value="1"/>
</dbReference>
<dbReference type="EMBL" id="JAHHHV010000013">
    <property type="protein sequence ID" value="MBW4464465.1"/>
    <property type="molecule type" value="Genomic_DNA"/>
</dbReference>
<dbReference type="GO" id="GO:0030313">
    <property type="term" value="C:cell envelope"/>
    <property type="evidence" value="ECO:0007669"/>
    <property type="project" value="UniProtKB-SubCell"/>
</dbReference>
<dbReference type="GO" id="GO:0016020">
    <property type="term" value="C:membrane"/>
    <property type="evidence" value="ECO:0007669"/>
    <property type="project" value="InterPro"/>
</dbReference>
<dbReference type="PANTHER" id="PTHR32347">
    <property type="entry name" value="EFFLUX SYSTEM COMPONENT YKNX-RELATED"/>
    <property type="match status" value="1"/>
</dbReference>
<dbReference type="PANTHER" id="PTHR32347:SF14">
    <property type="entry name" value="EFFLUX SYSTEM COMPONENT YKNX-RELATED"/>
    <property type="match status" value="1"/>
</dbReference>
<evidence type="ECO:0000256" key="1">
    <source>
        <dbReference type="ARBA" id="ARBA00004196"/>
    </source>
</evidence>